<dbReference type="EMBL" id="NBNE01014908">
    <property type="protein sequence ID" value="OWY94108.1"/>
    <property type="molecule type" value="Genomic_DNA"/>
</dbReference>
<dbReference type="SUPFAM" id="SSF56672">
    <property type="entry name" value="DNA/RNA polymerases"/>
    <property type="match status" value="1"/>
</dbReference>
<dbReference type="InterPro" id="IPR013103">
    <property type="entry name" value="RVT_2"/>
</dbReference>
<evidence type="ECO:0000259" key="1">
    <source>
        <dbReference type="Pfam" id="PF07727"/>
    </source>
</evidence>
<keyword evidence="3" id="KW-1185">Reference proteome</keyword>
<gene>
    <name evidence="2" type="ORF">PHMEG_00036258</name>
</gene>
<comment type="caution">
    <text evidence="2">The sequence shown here is derived from an EMBL/GenBank/DDBJ whole genome shotgun (WGS) entry which is preliminary data.</text>
</comment>
<sequence length="279" mass="32052">MDTEYASLMANKTRELVSRPKSTKDNPVNIFTSIWVLVCKRNEKGLIERFKARLTIKGYRQKYGLDYLETYSPVVRIESVRLILLLALLMGLECQHLDFVTAFLHGSRNQPEGYNDGTGRVCKLLKGLYGLNQASRIWNNTLHKDLIATGFKKCIFDAVVYWKIGEHNKIFLTVYVDDILIAADPRDIPYVIAALGEKFKLKDLGRVRHLLEMEINYKSGKLLCISQTTYIERMLDKFGLAEAGSVRSPQFHHEPTIRVEKKPRIDQWFSSVPCSLHKA</sequence>
<dbReference type="Proteomes" id="UP000198211">
    <property type="component" value="Unassembled WGS sequence"/>
</dbReference>
<organism evidence="2 3">
    <name type="scientific">Phytophthora megakarya</name>
    <dbReference type="NCBI Taxonomy" id="4795"/>
    <lineage>
        <taxon>Eukaryota</taxon>
        <taxon>Sar</taxon>
        <taxon>Stramenopiles</taxon>
        <taxon>Oomycota</taxon>
        <taxon>Peronosporomycetes</taxon>
        <taxon>Peronosporales</taxon>
        <taxon>Peronosporaceae</taxon>
        <taxon>Phytophthora</taxon>
    </lineage>
</organism>
<dbReference type="AlphaFoldDB" id="A0A225UMC7"/>
<dbReference type="OrthoDB" id="126939at2759"/>
<dbReference type="Pfam" id="PF07727">
    <property type="entry name" value="RVT_2"/>
    <property type="match status" value="1"/>
</dbReference>
<protein>
    <recommendedName>
        <fullName evidence="1">Reverse transcriptase Ty1/copia-type domain-containing protein</fullName>
    </recommendedName>
</protein>
<dbReference type="STRING" id="4795.A0A225UMC7"/>
<evidence type="ECO:0000313" key="2">
    <source>
        <dbReference type="EMBL" id="OWY94108.1"/>
    </source>
</evidence>
<feature type="domain" description="Reverse transcriptase Ty1/copia-type" evidence="1">
    <location>
        <begin position="11"/>
        <end position="249"/>
    </location>
</feature>
<accession>A0A225UMC7</accession>
<name>A0A225UMC7_9STRA</name>
<dbReference type="InterPro" id="IPR043502">
    <property type="entry name" value="DNA/RNA_pol_sf"/>
</dbReference>
<evidence type="ECO:0000313" key="3">
    <source>
        <dbReference type="Proteomes" id="UP000198211"/>
    </source>
</evidence>
<reference evidence="3" key="1">
    <citation type="submission" date="2017-03" db="EMBL/GenBank/DDBJ databases">
        <title>Phytopthora megakarya and P. palmivora, two closely related causual agents of cacao black pod achieved similar genome size and gene model numbers by different mechanisms.</title>
        <authorList>
            <person name="Ali S."/>
            <person name="Shao J."/>
            <person name="Larry D.J."/>
            <person name="Kronmiller B."/>
            <person name="Shen D."/>
            <person name="Strem M.D."/>
            <person name="Melnick R.L."/>
            <person name="Guiltinan M.J."/>
            <person name="Tyler B.M."/>
            <person name="Meinhardt L.W."/>
            <person name="Bailey B.A."/>
        </authorList>
    </citation>
    <scope>NUCLEOTIDE SEQUENCE [LARGE SCALE GENOMIC DNA]</scope>
    <source>
        <strain evidence="3">zdho120</strain>
    </source>
</reference>
<proteinExistence type="predicted"/>